<dbReference type="SUPFAM" id="SSF51569">
    <property type="entry name" value="Aldolase"/>
    <property type="match status" value="1"/>
</dbReference>
<comment type="subcellular location">
    <subcellularLocation>
        <location evidence="1">Cytoplasm</location>
    </subcellularLocation>
</comment>
<dbReference type="OrthoDB" id="9807051at2"/>
<dbReference type="PANTHER" id="PTHR10683">
    <property type="entry name" value="TRANSALDOLASE"/>
    <property type="match status" value="1"/>
</dbReference>
<dbReference type="GO" id="GO:0016832">
    <property type="term" value="F:aldehyde-lyase activity"/>
    <property type="evidence" value="ECO:0007669"/>
    <property type="project" value="InterPro"/>
</dbReference>
<gene>
    <name evidence="3" type="ORF">CBF36_05720</name>
</gene>
<reference evidence="3 4" key="1">
    <citation type="submission" date="2017-05" db="EMBL/GenBank/DDBJ databases">
        <title>Vagococcus spp. assemblies.</title>
        <authorList>
            <person name="Gulvik C.A."/>
        </authorList>
    </citation>
    <scope>NUCLEOTIDE SEQUENCE [LARGE SCALE GENOMIC DNA]</scope>
    <source>
        <strain evidence="3 4">SS1994</strain>
    </source>
</reference>
<evidence type="ECO:0000256" key="1">
    <source>
        <dbReference type="ARBA" id="ARBA00004496"/>
    </source>
</evidence>
<dbReference type="CDD" id="cd00956">
    <property type="entry name" value="Transaldolase_FSA"/>
    <property type="match status" value="1"/>
</dbReference>
<accession>A0A429ZL63</accession>
<dbReference type="InterPro" id="IPR001585">
    <property type="entry name" value="TAL/FSA"/>
</dbReference>
<dbReference type="Pfam" id="PF00923">
    <property type="entry name" value="TAL_FSA"/>
    <property type="match status" value="1"/>
</dbReference>
<dbReference type="PANTHER" id="PTHR10683:SF28">
    <property type="entry name" value="TRANSALDOLASE C"/>
    <property type="match status" value="1"/>
</dbReference>
<comment type="caution">
    <text evidence="3">The sequence shown here is derived from an EMBL/GenBank/DDBJ whole genome shotgun (WGS) entry which is preliminary data.</text>
</comment>
<dbReference type="Proteomes" id="UP000288490">
    <property type="component" value="Unassembled WGS sequence"/>
</dbReference>
<proteinExistence type="predicted"/>
<evidence type="ECO:0000313" key="3">
    <source>
        <dbReference type="EMBL" id="RST94403.1"/>
    </source>
</evidence>
<dbReference type="InterPro" id="IPR013785">
    <property type="entry name" value="Aldolase_TIM"/>
</dbReference>
<dbReference type="EMBL" id="NGJT01000008">
    <property type="protein sequence ID" value="RST94403.1"/>
    <property type="molecule type" value="Genomic_DNA"/>
</dbReference>
<evidence type="ECO:0000256" key="2">
    <source>
        <dbReference type="ARBA" id="ARBA00023270"/>
    </source>
</evidence>
<dbReference type="NCBIfam" id="NF009299">
    <property type="entry name" value="PRK12656.1"/>
    <property type="match status" value="1"/>
</dbReference>
<dbReference type="Gene3D" id="3.20.20.70">
    <property type="entry name" value="Aldolase class I"/>
    <property type="match status" value="1"/>
</dbReference>
<dbReference type="PROSITE" id="PS01054">
    <property type="entry name" value="TRANSALDOLASE_1"/>
    <property type="match status" value="1"/>
</dbReference>
<dbReference type="GO" id="GO:0005737">
    <property type="term" value="C:cytoplasm"/>
    <property type="evidence" value="ECO:0007669"/>
    <property type="project" value="UniProtKB-SubCell"/>
</dbReference>
<sequence length="223" mass="24964">MEFLLDTINLETIRLYNDCLEIDGVTSNPSIVKKEGRVDFYQHMKAIRQVIGFDKTLHVQVIGKTYEEMMTDAKALIREIDSDIYIKVPTTLDGLKVMKELKKMEIGVTATAIYSTFQGIMAINVGADYIAPYYNRMENLGVQSSEVLLELSEVIKTSQSSTKILAASFKNVLQVNSAIYSGAHAVTIGTDILDSGMNLSSVDQAVADFREDWFSLYNKYSIE</sequence>
<evidence type="ECO:0000313" key="4">
    <source>
        <dbReference type="Proteomes" id="UP000288490"/>
    </source>
</evidence>
<dbReference type="InterPro" id="IPR033919">
    <property type="entry name" value="TSA/FSA_arc/bac"/>
</dbReference>
<protein>
    <submittedName>
        <fullName evidence="3">Fructose-bisphosphate aldolase</fullName>
    </submittedName>
</protein>
<name>A0A429ZL63_9ENTE</name>
<dbReference type="AlphaFoldDB" id="A0A429ZL63"/>
<dbReference type="RefSeq" id="WP_125957391.1">
    <property type="nucleotide sequence ID" value="NZ_NGJT01000008.1"/>
</dbReference>
<keyword evidence="2" id="KW-0704">Schiff base</keyword>
<keyword evidence="4" id="KW-1185">Reference proteome</keyword>
<dbReference type="InterPro" id="IPR018225">
    <property type="entry name" value="Transaldolase_AS"/>
</dbReference>
<dbReference type="GO" id="GO:0005975">
    <property type="term" value="P:carbohydrate metabolic process"/>
    <property type="evidence" value="ECO:0007669"/>
    <property type="project" value="InterPro"/>
</dbReference>
<organism evidence="3 4">
    <name type="scientific">Vagococcus bubulae</name>
    <dbReference type="NCBI Taxonomy" id="1977868"/>
    <lineage>
        <taxon>Bacteria</taxon>
        <taxon>Bacillati</taxon>
        <taxon>Bacillota</taxon>
        <taxon>Bacilli</taxon>
        <taxon>Lactobacillales</taxon>
        <taxon>Enterococcaceae</taxon>
        <taxon>Vagococcus</taxon>
    </lineage>
</organism>
<dbReference type="PROSITE" id="PS00958">
    <property type="entry name" value="TRANSALDOLASE_2"/>
    <property type="match status" value="1"/>
</dbReference>